<name>G0MDQ8_CAEBE</name>
<dbReference type="PANTHER" id="PTHR31464:SF3">
    <property type="entry name" value="AAA DOMAIN-CONTAINING PROTEIN-RELATED"/>
    <property type="match status" value="1"/>
</dbReference>
<dbReference type="Pfam" id="PF05075">
    <property type="entry name" value="DUF684"/>
    <property type="match status" value="1"/>
</dbReference>
<protein>
    <submittedName>
        <fullName evidence="2">Uncharacterized protein</fullName>
    </submittedName>
</protein>
<organism evidence="3">
    <name type="scientific">Caenorhabditis brenneri</name>
    <name type="common">Nematode worm</name>
    <dbReference type="NCBI Taxonomy" id="135651"/>
    <lineage>
        <taxon>Eukaryota</taxon>
        <taxon>Metazoa</taxon>
        <taxon>Ecdysozoa</taxon>
        <taxon>Nematoda</taxon>
        <taxon>Chromadorea</taxon>
        <taxon>Rhabditida</taxon>
        <taxon>Rhabditina</taxon>
        <taxon>Rhabditomorpha</taxon>
        <taxon>Rhabditoidea</taxon>
        <taxon>Rhabditidae</taxon>
        <taxon>Peloderinae</taxon>
        <taxon>Caenorhabditis</taxon>
    </lineage>
</organism>
<keyword evidence="1" id="KW-1133">Transmembrane helix</keyword>
<evidence type="ECO:0000313" key="2">
    <source>
        <dbReference type="EMBL" id="EGT49464.1"/>
    </source>
</evidence>
<keyword evidence="3" id="KW-1185">Reference proteome</keyword>
<dbReference type="HOGENOM" id="CLU_575183_0_0_1"/>
<proteinExistence type="predicted"/>
<dbReference type="EMBL" id="GL379790">
    <property type="protein sequence ID" value="EGT49464.1"/>
    <property type="molecule type" value="Genomic_DNA"/>
</dbReference>
<dbReference type="STRING" id="135651.G0MDQ8"/>
<dbReference type="AlphaFoldDB" id="G0MDQ8"/>
<sequence>MKTGIDSKISRDRNDEQYEAVMTSPPSYSELITELPTERPNKKSYFPLTVKNLIIILLLTTTIIFLAASFALLPVKKCIDTVLSAADEKHNKTGCKIPDISLDPRVFFGRNNSSSSNTTAVGISFPGMSQQVNVIDVQDEAEISDGKVWIRDAPIVTTEDSKKKVEEALTMTKNILKLGASIEPLKTVLGPIAALGNLVSSIFSMRDRPDPVMEMLKGLETKMDEKLMSLLEHYNSNPLLQAMSADSMKRASTFNKWKDIIGGVMVRFLYIETYASGMFNGSSTYGSDRLIDKIHEFNNLTEKWSNNYKNSYFPSAVLAAIQHVQDTSPHGSHQDKAQVIDYFLNEILQPDGYVYMIVVYKTRKGQWDHFGFGGSDYVESNDRGYCNAVVLRTRESNSGNRNVNFALYGREPLRRNQKLHKNRCRNLVNSARDINYQATANGFIYEGNEAIMFTKGKAPAGHFTYGWKTTWVATY</sequence>
<keyword evidence="1" id="KW-0812">Transmembrane</keyword>
<dbReference type="InterPro" id="IPR007767">
    <property type="entry name" value="DUF684"/>
</dbReference>
<evidence type="ECO:0000256" key="1">
    <source>
        <dbReference type="SAM" id="Phobius"/>
    </source>
</evidence>
<evidence type="ECO:0000313" key="3">
    <source>
        <dbReference type="Proteomes" id="UP000008068"/>
    </source>
</evidence>
<keyword evidence="1" id="KW-0472">Membrane</keyword>
<dbReference type="InParanoid" id="G0MDQ8"/>
<reference evidence="3" key="1">
    <citation type="submission" date="2011-07" db="EMBL/GenBank/DDBJ databases">
        <authorList>
            <consortium name="Caenorhabditis brenneri Sequencing and Analysis Consortium"/>
            <person name="Wilson R.K."/>
        </authorList>
    </citation>
    <scope>NUCLEOTIDE SEQUENCE [LARGE SCALE GENOMIC DNA]</scope>
    <source>
        <strain evidence="3">PB2801</strain>
    </source>
</reference>
<feature type="transmembrane region" description="Helical" evidence="1">
    <location>
        <begin position="52"/>
        <end position="73"/>
    </location>
</feature>
<gene>
    <name evidence="2" type="ORF">CAEBREN_05137</name>
</gene>
<accession>G0MDQ8</accession>
<dbReference type="Proteomes" id="UP000008068">
    <property type="component" value="Unassembled WGS sequence"/>
</dbReference>
<dbReference type="PANTHER" id="PTHR31464">
    <property type="entry name" value="PROTEIN CBG01266"/>
    <property type="match status" value="1"/>
</dbReference>
<dbReference type="eggNOG" id="ENOG502TJM1">
    <property type="taxonomic scope" value="Eukaryota"/>
</dbReference>